<dbReference type="InterPro" id="IPR044824">
    <property type="entry name" value="MAIN-like"/>
</dbReference>
<dbReference type="PANTHER" id="PTHR46033">
    <property type="entry name" value="PROTEIN MAIN-LIKE 2"/>
    <property type="match status" value="1"/>
</dbReference>
<name>A0A9D3UNF4_9ROSI</name>
<protein>
    <recommendedName>
        <fullName evidence="1">Aminotransferase-like plant mobile domain-containing protein</fullName>
    </recommendedName>
</protein>
<dbReference type="GO" id="GO:0010073">
    <property type="term" value="P:meristem maintenance"/>
    <property type="evidence" value="ECO:0007669"/>
    <property type="project" value="InterPro"/>
</dbReference>
<sequence>MFDLRYHLISASVKCWCSETHTFHLSCGECTFTLEDVALQLGLPINGSAITGITTISEPVALCYRVLGVSPNDAESKFTVPLHVHRLGHTSQSQSLSLRQSLSDRIHILRIALIIRS</sequence>
<dbReference type="EMBL" id="JAIQCV010000011">
    <property type="protein sequence ID" value="KAH1047444.1"/>
    <property type="molecule type" value="Genomic_DNA"/>
</dbReference>
<evidence type="ECO:0000313" key="3">
    <source>
        <dbReference type="Proteomes" id="UP000828251"/>
    </source>
</evidence>
<accession>A0A9D3UNF4</accession>
<gene>
    <name evidence="2" type="ORF">J1N35_038228</name>
</gene>
<reference evidence="2 3" key="1">
    <citation type="journal article" date="2021" name="Plant Biotechnol. J.">
        <title>Multi-omics assisted identification of the key and species-specific regulatory components of drought-tolerant mechanisms in Gossypium stocksii.</title>
        <authorList>
            <person name="Yu D."/>
            <person name="Ke L."/>
            <person name="Zhang D."/>
            <person name="Wu Y."/>
            <person name="Sun Y."/>
            <person name="Mei J."/>
            <person name="Sun J."/>
            <person name="Sun Y."/>
        </authorList>
    </citation>
    <scope>NUCLEOTIDE SEQUENCE [LARGE SCALE GENOMIC DNA]</scope>
    <source>
        <strain evidence="3">cv. E1</strain>
        <tissue evidence="2">Leaf</tissue>
    </source>
</reference>
<organism evidence="2 3">
    <name type="scientific">Gossypium stocksii</name>
    <dbReference type="NCBI Taxonomy" id="47602"/>
    <lineage>
        <taxon>Eukaryota</taxon>
        <taxon>Viridiplantae</taxon>
        <taxon>Streptophyta</taxon>
        <taxon>Embryophyta</taxon>
        <taxon>Tracheophyta</taxon>
        <taxon>Spermatophyta</taxon>
        <taxon>Magnoliopsida</taxon>
        <taxon>eudicotyledons</taxon>
        <taxon>Gunneridae</taxon>
        <taxon>Pentapetalae</taxon>
        <taxon>rosids</taxon>
        <taxon>malvids</taxon>
        <taxon>Malvales</taxon>
        <taxon>Malvaceae</taxon>
        <taxon>Malvoideae</taxon>
        <taxon>Gossypium</taxon>
    </lineage>
</organism>
<proteinExistence type="predicted"/>
<evidence type="ECO:0000313" key="2">
    <source>
        <dbReference type="EMBL" id="KAH1047444.1"/>
    </source>
</evidence>
<dbReference type="AlphaFoldDB" id="A0A9D3UNF4"/>
<feature type="domain" description="Aminotransferase-like plant mobile" evidence="1">
    <location>
        <begin position="6"/>
        <end position="79"/>
    </location>
</feature>
<evidence type="ECO:0000259" key="1">
    <source>
        <dbReference type="Pfam" id="PF10536"/>
    </source>
</evidence>
<dbReference type="PANTHER" id="PTHR46033:SF8">
    <property type="entry name" value="PROTEIN MAINTENANCE OF MERISTEMS-LIKE"/>
    <property type="match status" value="1"/>
</dbReference>
<dbReference type="InterPro" id="IPR019557">
    <property type="entry name" value="AminoTfrase-like_pln_mobile"/>
</dbReference>
<keyword evidence="3" id="KW-1185">Reference proteome</keyword>
<comment type="caution">
    <text evidence="2">The sequence shown here is derived from an EMBL/GenBank/DDBJ whole genome shotgun (WGS) entry which is preliminary data.</text>
</comment>
<dbReference type="OrthoDB" id="960745at2759"/>
<dbReference type="Proteomes" id="UP000828251">
    <property type="component" value="Unassembled WGS sequence"/>
</dbReference>
<dbReference type="Pfam" id="PF10536">
    <property type="entry name" value="PMD"/>
    <property type="match status" value="1"/>
</dbReference>